<keyword evidence="2" id="KW-1185">Reference proteome</keyword>
<proteinExistence type="predicted"/>
<comment type="caution">
    <text evidence="1">The sequence shown here is derived from an EMBL/GenBank/DDBJ whole genome shotgun (WGS) entry which is preliminary data.</text>
</comment>
<protein>
    <recommendedName>
        <fullName evidence="3">Antitoxin Xre/MbcA/ParS-like toxin-binding domain-containing protein</fullName>
    </recommendedName>
</protein>
<sequence>MVRELSEMLTARIVAGLAGVRDPLQVCEWAEGSAIPPSESQSRLRFAYEVLSEIQMARRTNIAQAWALTVNPRLSYLSPVKAIREGRFTETKAAAKALLEDAYDG</sequence>
<evidence type="ECO:0008006" key="3">
    <source>
        <dbReference type="Google" id="ProtNLM"/>
    </source>
</evidence>
<accession>A0ABW4Q6W1</accession>
<name>A0ABW4Q6W1_9MICC</name>
<reference evidence="2" key="1">
    <citation type="journal article" date="2019" name="Int. J. Syst. Evol. Microbiol.">
        <title>The Global Catalogue of Microorganisms (GCM) 10K type strain sequencing project: providing services to taxonomists for standard genome sequencing and annotation.</title>
        <authorList>
            <consortium name="The Broad Institute Genomics Platform"/>
            <consortium name="The Broad Institute Genome Sequencing Center for Infectious Disease"/>
            <person name="Wu L."/>
            <person name="Ma J."/>
        </authorList>
    </citation>
    <scope>NUCLEOTIDE SEQUENCE [LARGE SCALE GENOMIC DNA]</scope>
    <source>
        <strain evidence="2">JCM 11496</strain>
    </source>
</reference>
<evidence type="ECO:0000313" key="1">
    <source>
        <dbReference type="EMBL" id="MFD1846443.1"/>
    </source>
</evidence>
<dbReference type="RefSeq" id="WP_343878176.1">
    <property type="nucleotide sequence ID" value="NZ_BAAAIJ010000011.1"/>
</dbReference>
<dbReference type="EMBL" id="JBHUGA010000012">
    <property type="protein sequence ID" value="MFD1846443.1"/>
    <property type="molecule type" value="Genomic_DNA"/>
</dbReference>
<evidence type="ECO:0000313" key="2">
    <source>
        <dbReference type="Proteomes" id="UP001597307"/>
    </source>
</evidence>
<gene>
    <name evidence="1" type="ORF">ACFSFX_07515</name>
</gene>
<organism evidence="1 2">
    <name type="scientific">Arthrobacter flavus</name>
    <dbReference type="NCBI Taxonomy" id="95172"/>
    <lineage>
        <taxon>Bacteria</taxon>
        <taxon>Bacillati</taxon>
        <taxon>Actinomycetota</taxon>
        <taxon>Actinomycetes</taxon>
        <taxon>Micrococcales</taxon>
        <taxon>Micrococcaceae</taxon>
        <taxon>Arthrobacter</taxon>
    </lineage>
</organism>
<dbReference type="Proteomes" id="UP001597307">
    <property type="component" value="Unassembled WGS sequence"/>
</dbReference>